<sequence length="29" mass="3141">ATVSPAVDAFHAQLVHITANGIYRPIQIH</sequence>
<comment type="caution">
    <text evidence="1">The sequence shown here is derived from an EMBL/GenBank/DDBJ whole genome shotgun (WGS) entry which is preliminary data.</text>
</comment>
<gene>
    <name evidence="1" type="ORF">S06H3_23816</name>
</gene>
<dbReference type="AlphaFoldDB" id="X1KV10"/>
<feature type="non-terminal residue" evidence="1">
    <location>
        <position position="1"/>
    </location>
</feature>
<proteinExistence type="predicted"/>
<organism evidence="1">
    <name type="scientific">marine sediment metagenome</name>
    <dbReference type="NCBI Taxonomy" id="412755"/>
    <lineage>
        <taxon>unclassified sequences</taxon>
        <taxon>metagenomes</taxon>
        <taxon>ecological metagenomes</taxon>
    </lineage>
</organism>
<name>X1KV10_9ZZZZ</name>
<protein>
    <submittedName>
        <fullName evidence="1">Uncharacterized protein</fullName>
    </submittedName>
</protein>
<dbReference type="EMBL" id="BARV01013044">
    <property type="protein sequence ID" value="GAI10942.1"/>
    <property type="molecule type" value="Genomic_DNA"/>
</dbReference>
<accession>X1KV10</accession>
<reference evidence="1" key="1">
    <citation type="journal article" date="2014" name="Front. Microbiol.">
        <title>High frequency of phylogenetically diverse reductive dehalogenase-homologous genes in deep subseafloor sedimentary metagenomes.</title>
        <authorList>
            <person name="Kawai M."/>
            <person name="Futagami T."/>
            <person name="Toyoda A."/>
            <person name="Takaki Y."/>
            <person name="Nishi S."/>
            <person name="Hori S."/>
            <person name="Arai W."/>
            <person name="Tsubouchi T."/>
            <person name="Morono Y."/>
            <person name="Uchiyama I."/>
            <person name="Ito T."/>
            <person name="Fujiyama A."/>
            <person name="Inagaki F."/>
            <person name="Takami H."/>
        </authorList>
    </citation>
    <scope>NUCLEOTIDE SEQUENCE</scope>
    <source>
        <strain evidence="1">Expedition CK06-06</strain>
    </source>
</reference>
<evidence type="ECO:0000313" key="1">
    <source>
        <dbReference type="EMBL" id="GAI10942.1"/>
    </source>
</evidence>